<name>A0A923MF05_9FIRM</name>
<keyword evidence="10" id="KW-1185">Reference proteome</keyword>
<keyword evidence="5" id="KW-0067">ATP-binding</keyword>
<evidence type="ECO:0000256" key="7">
    <source>
        <dbReference type="ARBA" id="ARBA00023204"/>
    </source>
</evidence>
<gene>
    <name evidence="9" type="ORF">H8Z83_04070</name>
</gene>
<dbReference type="EMBL" id="JACOQI010000002">
    <property type="protein sequence ID" value="MBC5769497.1"/>
    <property type="molecule type" value="Genomic_DNA"/>
</dbReference>
<keyword evidence="3" id="KW-0378">Hydrolase</keyword>
<dbReference type="GO" id="GO:0005524">
    <property type="term" value="F:ATP binding"/>
    <property type="evidence" value="ECO:0007669"/>
    <property type="project" value="UniProtKB-KW"/>
</dbReference>
<dbReference type="GO" id="GO:0016787">
    <property type="term" value="F:hydrolase activity"/>
    <property type="evidence" value="ECO:0007669"/>
    <property type="project" value="UniProtKB-KW"/>
</dbReference>
<keyword evidence="1" id="KW-0547">Nucleotide-binding</keyword>
<reference evidence="9" key="1">
    <citation type="submission" date="2020-08" db="EMBL/GenBank/DDBJ databases">
        <title>Genome public.</title>
        <authorList>
            <person name="Liu C."/>
            <person name="Sun Q."/>
        </authorList>
    </citation>
    <scope>NUCLEOTIDE SEQUENCE</scope>
    <source>
        <strain evidence="9">BX15</strain>
    </source>
</reference>
<evidence type="ECO:0000313" key="9">
    <source>
        <dbReference type="EMBL" id="MBC5769497.1"/>
    </source>
</evidence>
<keyword evidence="7" id="KW-0234">DNA repair</keyword>
<evidence type="ECO:0000259" key="8">
    <source>
        <dbReference type="Pfam" id="PF12705"/>
    </source>
</evidence>
<dbReference type="GO" id="GO:0004386">
    <property type="term" value="F:helicase activity"/>
    <property type="evidence" value="ECO:0007669"/>
    <property type="project" value="UniProtKB-KW"/>
</dbReference>
<dbReference type="GO" id="GO:0003677">
    <property type="term" value="F:DNA binding"/>
    <property type="evidence" value="ECO:0007669"/>
    <property type="project" value="UniProtKB-KW"/>
</dbReference>
<dbReference type="AlphaFoldDB" id="A0A923MF05"/>
<dbReference type="InterPro" id="IPR038726">
    <property type="entry name" value="PDDEXK_AddAB-type"/>
</dbReference>
<dbReference type="SUPFAM" id="SSF52980">
    <property type="entry name" value="Restriction endonuclease-like"/>
    <property type="match status" value="1"/>
</dbReference>
<evidence type="ECO:0000256" key="4">
    <source>
        <dbReference type="ARBA" id="ARBA00022806"/>
    </source>
</evidence>
<evidence type="ECO:0000256" key="5">
    <source>
        <dbReference type="ARBA" id="ARBA00022840"/>
    </source>
</evidence>
<dbReference type="RefSeq" id="WP_187013842.1">
    <property type="nucleotide sequence ID" value="NZ_JACOQI010000002.1"/>
</dbReference>
<keyword evidence="2" id="KW-0227">DNA damage</keyword>
<feature type="domain" description="PD-(D/E)XK endonuclease-like" evidence="8">
    <location>
        <begin position="12"/>
        <end position="243"/>
    </location>
</feature>
<evidence type="ECO:0000256" key="2">
    <source>
        <dbReference type="ARBA" id="ARBA00022763"/>
    </source>
</evidence>
<evidence type="ECO:0000256" key="3">
    <source>
        <dbReference type="ARBA" id="ARBA00022801"/>
    </source>
</evidence>
<keyword evidence="6" id="KW-0238">DNA-binding</keyword>
<keyword evidence="4" id="KW-0347">Helicase</keyword>
<sequence>MDNSFLLDTMDWSYSRVSSFDQCPRMFDLTYLQCMDRVDNAFAQWGSLAHSLLERYFRQQVELWDLSGLYEKEYARAVTERFPFPRLEDSYYERGMEYFDNFGGQLGDEEEVLAVEDRYTSTLGGRPVVGVIDLVPRNRSGLIVCDHKSRGKWKSREERRKYLRQLNLYAVRVKEVYGEWPRELWFNKFREGILDREPFNIVTAQEDIDWFLHSIDDIYKARNFPAKPDRFFCDYLCSVREHCEHSSQYVTEEYK</sequence>
<accession>A0A923MF05</accession>
<dbReference type="InterPro" id="IPR011335">
    <property type="entry name" value="Restrct_endonuc-II-like"/>
</dbReference>
<organism evidence="9 10">
    <name type="scientific">Dysosmobacter segnis</name>
    <dbReference type="NCBI Taxonomy" id="2763042"/>
    <lineage>
        <taxon>Bacteria</taxon>
        <taxon>Bacillati</taxon>
        <taxon>Bacillota</taxon>
        <taxon>Clostridia</taxon>
        <taxon>Eubacteriales</taxon>
        <taxon>Oscillospiraceae</taxon>
        <taxon>Dysosmobacter</taxon>
    </lineage>
</organism>
<dbReference type="InterPro" id="IPR011604">
    <property type="entry name" value="PDDEXK-like_dom_sf"/>
</dbReference>
<dbReference type="GO" id="GO:0006281">
    <property type="term" value="P:DNA repair"/>
    <property type="evidence" value="ECO:0007669"/>
    <property type="project" value="UniProtKB-KW"/>
</dbReference>
<evidence type="ECO:0000256" key="1">
    <source>
        <dbReference type="ARBA" id="ARBA00022741"/>
    </source>
</evidence>
<dbReference type="Pfam" id="PF12705">
    <property type="entry name" value="PDDEXK_1"/>
    <property type="match status" value="1"/>
</dbReference>
<proteinExistence type="predicted"/>
<evidence type="ECO:0000256" key="6">
    <source>
        <dbReference type="ARBA" id="ARBA00023125"/>
    </source>
</evidence>
<comment type="caution">
    <text evidence="9">The sequence shown here is derived from an EMBL/GenBank/DDBJ whole genome shotgun (WGS) entry which is preliminary data.</text>
</comment>
<dbReference type="Gene3D" id="3.90.320.10">
    <property type="match status" value="1"/>
</dbReference>
<dbReference type="Proteomes" id="UP000620327">
    <property type="component" value="Unassembled WGS sequence"/>
</dbReference>
<protein>
    <submittedName>
        <fullName evidence="9">PD-(D/E)XK nuclease family protein</fullName>
    </submittedName>
</protein>
<evidence type="ECO:0000313" key="10">
    <source>
        <dbReference type="Proteomes" id="UP000620327"/>
    </source>
</evidence>